<feature type="transmembrane region" description="Helical" evidence="1">
    <location>
        <begin position="72"/>
        <end position="93"/>
    </location>
</feature>
<dbReference type="GeneID" id="61222529"/>
<dbReference type="RefSeq" id="WP_013160695.1">
    <property type="nucleotide sequence ID" value="NZ_CP010341.1"/>
</dbReference>
<evidence type="ECO:0000313" key="2">
    <source>
        <dbReference type="EMBL" id="CEP27071.1"/>
    </source>
</evidence>
<proteinExistence type="predicted"/>
<accession>A0A068VP75</accession>
<dbReference type="AlphaFoldDB" id="A0A068VP75"/>
<dbReference type="EMBL" id="LM676427">
    <property type="protein sequence ID" value="CEP27071.1"/>
    <property type="molecule type" value="Genomic_DNA"/>
</dbReference>
<protein>
    <recommendedName>
        <fullName evidence="3">DUF3618 domain-containing protein</fullName>
    </recommendedName>
</protein>
<evidence type="ECO:0008006" key="3">
    <source>
        <dbReference type="Google" id="ProtNLM"/>
    </source>
</evidence>
<keyword evidence="1" id="KW-0472">Membrane</keyword>
<dbReference type="KEGG" id="pfre:RM25_0745"/>
<gene>
    <name evidence="2" type="ORF">PFCIRM138_11730</name>
</gene>
<dbReference type="PATRIC" id="fig|66712.6.peg.771"/>
<keyword evidence="1" id="KW-0812">Transmembrane</keyword>
<evidence type="ECO:0000256" key="1">
    <source>
        <dbReference type="SAM" id="Phobius"/>
    </source>
</evidence>
<name>A0A068VP75_PROFF</name>
<reference evidence="2" key="1">
    <citation type="submission" date="2014-08" db="EMBL/GenBank/DDBJ databases">
        <authorList>
            <person name="Falentin Helene"/>
        </authorList>
    </citation>
    <scope>NUCLEOTIDE SEQUENCE</scope>
</reference>
<keyword evidence="1" id="KW-1133">Transmembrane helix</keyword>
<sequence length="99" mass="10745">MAQPETNIDRIRERIAASRDDLTYGIETLISTVHPTALKNRAIDEGKEFASEKADEAKSAFIDENGPRWDRIGTVALAAAGVIVLAISVRGLGRVIRGK</sequence>
<organism evidence="2">
    <name type="scientific">Propionibacterium freudenreichii subsp. freudenreichii</name>
    <dbReference type="NCBI Taxonomy" id="66712"/>
    <lineage>
        <taxon>Bacteria</taxon>
        <taxon>Bacillati</taxon>
        <taxon>Actinomycetota</taxon>
        <taxon>Actinomycetes</taxon>
        <taxon>Propionibacteriales</taxon>
        <taxon>Propionibacteriaceae</taxon>
        <taxon>Propionibacterium</taxon>
    </lineage>
</organism>